<evidence type="ECO:0000313" key="2">
    <source>
        <dbReference type="Proteomes" id="UP000761534"/>
    </source>
</evidence>
<comment type="caution">
    <text evidence="1">The sequence shown here is derived from an EMBL/GenBank/DDBJ whole genome shotgun (WGS) entry which is preliminary data.</text>
</comment>
<dbReference type="VEuPathDB" id="FungiDB:TRICI_000602"/>
<organism evidence="1 2">
    <name type="scientific">Trichomonascus ciferrii</name>
    <dbReference type="NCBI Taxonomy" id="44093"/>
    <lineage>
        <taxon>Eukaryota</taxon>
        <taxon>Fungi</taxon>
        <taxon>Dikarya</taxon>
        <taxon>Ascomycota</taxon>
        <taxon>Saccharomycotina</taxon>
        <taxon>Dipodascomycetes</taxon>
        <taxon>Dipodascales</taxon>
        <taxon>Trichomonascaceae</taxon>
        <taxon>Trichomonascus</taxon>
        <taxon>Trichomonascus ciferrii complex</taxon>
    </lineage>
</organism>
<gene>
    <name evidence="1" type="ORF">TRICI_000602</name>
</gene>
<reference evidence="1" key="1">
    <citation type="journal article" date="2019" name="G3 (Bethesda)">
        <title>Genome Assemblies of Two Rare Opportunistic Yeast Pathogens: Diutina rugosa (syn. Candida rugosa) and Trichomonascus ciferrii (syn. Candida ciferrii).</title>
        <authorList>
            <person name="Mixao V."/>
            <person name="Saus E."/>
            <person name="Hansen A.P."/>
            <person name="Lass-Florl C."/>
            <person name="Gabaldon T."/>
        </authorList>
    </citation>
    <scope>NUCLEOTIDE SEQUENCE</scope>
    <source>
        <strain evidence="1">CBS 4856</strain>
    </source>
</reference>
<proteinExistence type="predicted"/>
<protein>
    <submittedName>
        <fullName evidence="1">Uncharacterized protein</fullName>
    </submittedName>
</protein>
<dbReference type="Proteomes" id="UP000761534">
    <property type="component" value="Unassembled WGS sequence"/>
</dbReference>
<accession>A0A642VD03</accession>
<name>A0A642VD03_9ASCO</name>
<evidence type="ECO:0000313" key="1">
    <source>
        <dbReference type="EMBL" id="KAA8917264.1"/>
    </source>
</evidence>
<keyword evidence="2" id="KW-1185">Reference proteome</keyword>
<dbReference type="EMBL" id="SWFS01000052">
    <property type="protein sequence ID" value="KAA8917264.1"/>
    <property type="molecule type" value="Genomic_DNA"/>
</dbReference>
<dbReference type="AlphaFoldDB" id="A0A642VD03"/>
<sequence>MIPQIALQARTRISNVGKALHKKLDLKNLKLHYPKAQNEQEEPEYINLEELLDDPDAVPTKPYSESTQSLVKRGNPLKEYFSNLKKDQSSNVQTANDQEGKDCVEVTWKRVFLHSLYGDPPNFCHN</sequence>